<dbReference type="Gene3D" id="2.60.40.10">
    <property type="entry name" value="Immunoglobulins"/>
    <property type="match status" value="1"/>
</dbReference>
<feature type="domain" description="PKD" evidence="2">
    <location>
        <begin position="131"/>
        <end position="172"/>
    </location>
</feature>
<evidence type="ECO:0000313" key="4">
    <source>
        <dbReference type="Proteomes" id="UP000029736"/>
    </source>
</evidence>
<dbReference type="AlphaFoldDB" id="A0A098RYR5"/>
<protein>
    <recommendedName>
        <fullName evidence="2">PKD domain-containing protein</fullName>
    </recommendedName>
</protein>
<dbReference type="SUPFAM" id="SSF49299">
    <property type="entry name" value="PKD domain"/>
    <property type="match status" value="1"/>
</dbReference>
<organism evidence="3 4">
    <name type="scientific">Phaeodactylibacter xiamenensis</name>
    <dbReference type="NCBI Taxonomy" id="1524460"/>
    <lineage>
        <taxon>Bacteria</taxon>
        <taxon>Pseudomonadati</taxon>
        <taxon>Bacteroidota</taxon>
        <taxon>Saprospiria</taxon>
        <taxon>Saprospirales</taxon>
        <taxon>Haliscomenobacteraceae</taxon>
        <taxon>Phaeodactylibacter</taxon>
    </lineage>
</organism>
<dbReference type="InterPro" id="IPR013783">
    <property type="entry name" value="Ig-like_fold"/>
</dbReference>
<dbReference type="OrthoDB" id="599464at2"/>
<dbReference type="PROSITE" id="PS51257">
    <property type="entry name" value="PROKAR_LIPOPROTEIN"/>
    <property type="match status" value="1"/>
</dbReference>
<proteinExistence type="predicted"/>
<dbReference type="EMBL" id="JPOS01000090">
    <property type="protein sequence ID" value="KGE85284.1"/>
    <property type="molecule type" value="Genomic_DNA"/>
</dbReference>
<keyword evidence="1" id="KW-0732">Signal</keyword>
<dbReference type="PROSITE" id="PS50093">
    <property type="entry name" value="PKD"/>
    <property type="match status" value="1"/>
</dbReference>
<evidence type="ECO:0000256" key="1">
    <source>
        <dbReference type="SAM" id="SignalP"/>
    </source>
</evidence>
<dbReference type="InterPro" id="IPR000601">
    <property type="entry name" value="PKD_dom"/>
</dbReference>
<dbReference type="InterPro" id="IPR035986">
    <property type="entry name" value="PKD_dom_sf"/>
</dbReference>
<gene>
    <name evidence="3" type="ORF">IX84_27580</name>
</gene>
<keyword evidence="4" id="KW-1185">Reference proteome</keyword>
<name>A0A098RYR5_9BACT</name>
<feature type="signal peptide" evidence="1">
    <location>
        <begin position="1"/>
        <end position="20"/>
    </location>
</feature>
<reference evidence="3 4" key="1">
    <citation type="journal article" date="2014" name="Int. J. Syst. Evol. Microbiol.">
        <title>Phaeodactylibacter xiamenensis gen. nov., sp. nov., a member of the family Saprospiraceae isolated from the marine alga Phaeodactylum tricornutum.</title>
        <authorList>
            <person name="Chen Z.Jr."/>
            <person name="Lei X."/>
            <person name="Lai Q."/>
            <person name="Li Y."/>
            <person name="Zhang B."/>
            <person name="Zhang J."/>
            <person name="Zhang H."/>
            <person name="Yang L."/>
            <person name="Zheng W."/>
            <person name="Tian Y."/>
            <person name="Yu Z."/>
            <person name="Xu H.Jr."/>
            <person name="Zheng T."/>
        </authorList>
    </citation>
    <scope>NUCLEOTIDE SEQUENCE [LARGE SCALE GENOMIC DNA]</scope>
    <source>
        <strain evidence="3 4">KD52</strain>
    </source>
</reference>
<evidence type="ECO:0000313" key="3">
    <source>
        <dbReference type="EMBL" id="KGE85284.1"/>
    </source>
</evidence>
<dbReference type="STRING" id="1524460.IX84_27580"/>
<feature type="chain" id="PRO_5001939557" description="PKD domain-containing protein" evidence="1">
    <location>
        <begin position="21"/>
        <end position="378"/>
    </location>
</feature>
<sequence>MVNYKWAVVLFGSMVLAFMACDPTELPEPTDGDPVFRLEGNLGSAAFELAAGADNFFMFTELSPANDGNLTSLSRLEELDCSTDCAPGWQFEFSGSIAALDSLLGVGQIPFIQPGTIITDTTYTLNLTANSSHSAGAPALSHEWAFYDGSTAGTSTVEKEIPGPGTYEVELTTITEGDCQSYTRKSFSFNTVQQECEVGFTIDTTILSDSLIVATYDQLGNPEQLIWQDSIISQPGAIYSFFPPQGTGQFTLCLEGLFPDGCNAASCQTILLQQASVCRNHIDGGIETEINTVVIPGPSSGVVIRYQDEQGKLYSTAAGSQAPSFSFSIESAGPYENNSLGQPTLQLGIRFQCQLYDEAGAPWKTAEATGTIAVAIPD</sequence>
<dbReference type="Proteomes" id="UP000029736">
    <property type="component" value="Unassembled WGS sequence"/>
</dbReference>
<dbReference type="Pfam" id="PF18911">
    <property type="entry name" value="PKD_4"/>
    <property type="match status" value="1"/>
</dbReference>
<accession>A0A098RYR5</accession>
<dbReference type="RefSeq" id="WP_044228254.1">
    <property type="nucleotide sequence ID" value="NZ_JBKAGJ010000004.1"/>
</dbReference>
<comment type="caution">
    <text evidence="3">The sequence shown here is derived from an EMBL/GenBank/DDBJ whole genome shotgun (WGS) entry which is preliminary data.</text>
</comment>
<evidence type="ECO:0000259" key="2">
    <source>
        <dbReference type="PROSITE" id="PS50093"/>
    </source>
</evidence>